<comment type="subcellular location">
    <subcellularLocation>
        <location evidence="9">Cytoplasm</location>
    </subcellularLocation>
</comment>
<feature type="binding site" evidence="9">
    <location>
        <begin position="39"/>
        <end position="43"/>
    </location>
    <ligand>
        <name>substrate</name>
    </ligand>
</feature>
<evidence type="ECO:0000313" key="12">
    <source>
        <dbReference type="Proteomes" id="UP001142325"/>
    </source>
</evidence>
<sequence length="295" mass="30215">MGRVVVLGSANMDLVVRMPRRPEPGETLTGTRFETGAGGKGLNQAIAAVRAGADVAFIGAVGTDSFGERLRARLVDDGVDDSRLQTLDAATGIAQISVTDDGENTIVIVPGANGHEGFDAADRALVEGASHLVVQLERPATVLAEAMRFAREQGVTTVLTPAPAREGIDDLIDLSDILVPNEGEAMLLSGAPDAESAAIALSRRARTVVVTLGSRGALVAEAGEIVRRVAPRPVEAIDTTGAGDTFVGVMVAWLVAEHPLAEALDAATAGASIAVTRAGAASSMPMRDEIIAALA</sequence>
<evidence type="ECO:0000256" key="4">
    <source>
        <dbReference type="ARBA" id="ARBA00022777"/>
    </source>
</evidence>
<comment type="cofactor">
    <cofactor evidence="9">
        <name>Mg(2+)</name>
        <dbReference type="ChEBI" id="CHEBI:18420"/>
    </cofactor>
    <text evidence="9">Requires a divalent cation, most likely magnesium in vivo, as an electrophilic catalyst to aid phosphoryl group transfer. It is the chelate of the metal and the nucleotide that is the actual substrate.</text>
</comment>
<evidence type="ECO:0000256" key="7">
    <source>
        <dbReference type="ARBA" id="ARBA00022958"/>
    </source>
</evidence>
<feature type="binding site" evidence="9">
    <location>
        <position position="274"/>
    </location>
    <ligand>
        <name>K(+)</name>
        <dbReference type="ChEBI" id="CHEBI:29103"/>
    </ligand>
</feature>
<evidence type="ECO:0000256" key="9">
    <source>
        <dbReference type="HAMAP-Rule" id="MF_01987"/>
    </source>
</evidence>
<name>A0A9W6HR16_9MICO</name>
<dbReference type="Gene3D" id="3.40.1190.20">
    <property type="match status" value="1"/>
</dbReference>
<feature type="binding site" evidence="9">
    <location>
        <position position="279"/>
    </location>
    <ligand>
        <name>K(+)</name>
        <dbReference type="ChEBI" id="CHEBI:29103"/>
    </ligand>
</feature>
<evidence type="ECO:0000256" key="6">
    <source>
        <dbReference type="ARBA" id="ARBA00022842"/>
    </source>
</evidence>
<accession>A0A9W6HR16</accession>
<keyword evidence="6 9" id="KW-0460">Magnesium</keyword>
<organism evidence="11 12">
    <name type="scientific">Microbacterium keratanolyticum</name>
    <dbReference type="NCBI Taxonomy" id="67574"/>
    <lineage>
        <taxon>Bacteria</taxon>
        <taxon>Bacillati</taxon>
        <taxon>Actinomycetota</taxon>
        <taxon>Actinomycetes</taxon>
        <taxon>Micrococcales</taxon>
        <taxon>Microbacteriaceae</taxon>
        <taxon>Microbacterium</taxon>
    </lineage>
</organism>
<keyword evidence="12" id="KW-1185">Reference proteome</keyword>
<feature type="binding site" evidence="9">
    <location>
        <begin position="11"/>
        <end position="13"/>
    </location>
    <ligand>
        <name>substrate</name>
    </ligand>
</feature>
<dbReference type="EC" id="2.7.1.15" evidence="9"/>
<evidence type="ECO:0000256" key="8">
    <source>
        <dbReference type="ARBA" id="ARBA00023277"/>
    </source>
</evidence>
<dbReference type="AlphaFoldDB" id="A0A9W6HR16"/>
<dbReference type="GO" id="GO:0046872">
    <property type="term" value="F:metal ion binding"/>
    <property type="evidence" value="ECO:0007669"/>
    <property type="project" value="UniProtKB-KW"/>
</dbReference>
<feature type="binding site" evidence="9">
    <location>
        <position position="181"/>
    </location>
    <ligand>
        <name>ATP</name>
        <dbReference type="ChEBI" id="CHEBI:30616"/>
    </ligand>
</feature>
<evidence type="ECO:0000256" key="5">
    <source>
        <dbReference type="ARBA" id="ARBA00022840"/>
    </source>
</evidence>
<feature type="binding site" evidence="9">
    <location>
        <position position="277"/>
    </location>
    <ligand>
        <name>K(+)</name>
        <dbReference type="ChEBI" id="CHEBI:29103"/>
    </ligand>
</feature>
<protein>
    <recommendedName>
        <fullName evidence="9">Ribokinase</fullName>
        <shortName evidence="9">RK</shortName>
        <ecNumber evidence="9">2.7.1.15</ecNumber>
    </recommendedName>
</protein>
<dbReference type="GO" id="GO:0005829">
    <property type="term" value="C:cytosol"/>
    <property type="evidence" value="ECO:0007669"/>
    <property type="project" value="TreeGrafter"/>
</dbReference>
<dbReference type="PRINTS" id="PR00990">
    <property type="entry name" value="RIBOKINASE"/>
</dbReference>
<comment type="pathway">
    <text evidence="9">Carbohydrate metabolism; D-ribose degradation; D-ribose 5-phosphate from beta-D-ribopyranose: step 2/2.</text>
</comment>
<dbReference type="RefSeq" id="WP_204938726.1">
    <property type="nucleotide sequence ID" value="NZ_BAAAUM010000001.1"/>
</dbReference>
<feature type="binding site" evidence="9">
    <location>
        <begin position="243"/>
        <end position="244"/>
    </location>
    <ligand>
        <name>ATP</name>
        <dbReference type="ChEBI" id="CHEBI:30616"/>
    </ligand>
</feature>
<dbReference type="HAMAP" id="MF_01987">
    <property type="entry name" value="Ribokinase"/>
    <property type="match status" value="1"/>
</dbReference>
<comment type="function">
    <text evidence="9">Catalyzes the phosphorylation of ribose at O-5 in a reaction requiring ATP and magnesium. The resulting D-ribose-5-phosphate can then be used either for sythesis of nucleotides, histidine, and tryptophan, or as a component of the pentose phosphate pathway.</text>
</comment>
<keyword evidence="2 9" id="KW-0479">Metal-binding</keyword>
<keyword evidence="7 9" id="KW-0630">Potassium</keyword>
<comment type="catalytic activity">
    <reaction evidence="9">
        <text>D-ribose + ATP = D-ribose 5-phosphate + ADP + H(+)</text>
        <dbReference type="Rhea" id="RHEA:13697"/>
        <dbReference type="ChEBI" id="CHEBI:15378"/>
        <dbReference type="ChEBI" id="CHEBI:30616"/>
        <dbReference type="ChEBI" id="CHEBI:47013"/>
        <dbReference type="ChEBI" id="CHEBI:78346"/>
        <dbReference type="ChEBI" id="CHEBI:456216"/>
        <dbReference type="EC" id="2.7.1.15"/>
    </reaction>
</comment>
<dbReference type="PANTHER" id="PTHR10584">
    <property type="entry name" value="SUGAR KINASE"/>
    <property type="match status" value="1"/>
</dbReference>
<dbReference type="EMBL" id="BSET01000001">
    <property type="protein sequence ID" value="GLK01064.1"/>
    <property type="molecule type" value="Genomic_DNA"/>
</dbReference>
<keyword evidence="1 9" id="KW-0808">Transferase</keyword>
<dbReference type="InterPro" id="IPR029056">
    <property type="entry name" value="Ribokinase-like"/>
</dbReference>
<feature type="binding site" evidence="9">
    <location>
        <position position="240"/>
    </location>
    <ligand>
        <name>K(+)</name>
        <dbReference type="ChEBI" id="CHEBI:29103"/>
    </ligand>
</feature>
<dbReference type="SUPFAM" id="SSF53613">
    <property type="entry name" value="Ribokinase-like"/>
    <property type="match status" value="1"/>
</dbReference>
<evidence type="ECO:0000256" key="3">
    <source>
        <dbReference type="ARBA" id="ARBA00022741"/>
    </source>
</evidence>
<feature type="domain" description="Carbohydrate kinase PfkB" evidence="10">
    <location>
        <begin position="2"/>
        <end position="285"/>
    </location>
</feature>
<dbReference type="InterPro" id="IPR011611">
    <property type="entry name" value="PfkB_dom"/>
</dbReference>
<keyword evidence="8 9" id="KW-0119">Carbohydrate metabolism</keyword>
<dbReference type="InterPro" id="IPR002139">
    <property type="entry name" value="Ribo/fructo_kinase"/>
</dbReference>
<feature type="binding site" evidence="9">
    <location>
        <begin position="211"/>
        <end position="216"/>
    </location>
    <ligand>
        <name>ATP</name>
        <dbReference type="ChEBI" id="CHEBI:30616"/>
    </ligand>
</feature>
<reference evidence="11" key="2">
    <citation type="submission" date="2023-01" db="EMBL/GenBank/DDBJ databases">
        <authorList>
            <person name="Sun Q."/>
            <person name="Evtushenko L."/>
        </authorList>
    </citation>
    <scope>NUCLEOTIDE SEQUENCE</scope>
    <source>
        <strain evidence="11">VKM Ac-1958</strain>
    </source>
</reference>
<keyword evidence="4 9" id="KW-0418">Kinase</keyword>
<dbReference type="CDD" id="cd01174">
    <property type="entry name" value="ribokinase"/>
    <property type="match status" value="1"/>
</dbReference>
<dbReference type="GO" id="GO:0005524">
    <property type="term" value="F:ATP binding"/>
    <property type="evidence" value="ECO:0007669"/>
    <property type="project" value="UniProtKB-UniRule"/>
</dbReference>
<evidence type="ECO:0000313" key="11">
    <source>
        <dbReference type="EMBL" id="GLK01064.1"/>
    </source>
</evidence>
<comment type="caution">
    <text evidence="11">The sequence shown here is derived from an EMBL/GenBank/DDBJ whole genome shotgun (WGS) entry which is preliminary data.</text>
</comment>
<keyword evidence="9" id="KW-0963">Cytoplasm</keyword>
<evidence type="ECO:0000256" key="1">
    <source>
        <dbReference type="ARBA" id="ARBA00022679"/>
    </source>
</evidence>
<keyword evidence="3 9" id="KW-0547">Nucleotide-binding</keyword>
<dbReference type="InterPro" id="IPR011877">
    <property type="entry name" value="Ribokinase"/>
</dbReference>
<feature type="binding site" evidence="9">
    <location>
        <position position="244"/>
    </location>
    <ligand>
        <name>substrate</name>
    </ligand>
</feature>
<keyword evidence="5 9" id="KW-0067">ATP-binding</keyword>
<feature type="binding site" evidence="9">
    <location>
        <position position="283"/>
    </location>
    <ligand>
        <name>K(+)</name>
        <dbReference type="ChEBI" id="CHEBI:29103"/>
    </ligand>
</feature>
<gene>
    <name evidence="11" type="primary">rbsK_2</name>
    <name evidence="9" type="synonym">rbsK</name>
    <name evidence="11" type="ORF">GCM10017596_07790</name>
</gene>
<evidence type="ECO:0000259" key="10">
    <source>
        <dbReference type="Pfam" id="PF00294"/>
    </source>
</evidence>
<comment type="subunit">
    <text evidence="9">Homodimer.</text>
</comment>
<dbReference type="Proteomes" id="UP001142325">
    <property type="component" value="Unassembled WGS sequence"/>
</dbReference>
<comment type="activity regulation">
    <text evidence="9">Activated by a monovalent cation that binds near, but not in, the active site. The most likely occupant of the site in vivo is potassium. Ion binding induces a conformational change that may alter substrate affinity.</text>
</comment>
<feature type="active site" description="Proton acceptor" evidence="9">
    <location>
        <position position="244"/>
    </location>
</feature>
<comment type="similarity">
    <text evidence="9">Belongs to the carbohydrate kinase PfkB family. Ribokinase subfamily.</text>
</comment>
<dbReference type="Pfam" id="PF00294">
    <property type="entry name" value="PfkB"/>
    <property type="match status" value="1"/>
</dbReference>
<evidence type="ECO:0000256" key="2">
    <source>
        <dbReference type="ARBA" id="ARBA00022723"/>
    </source>
</evidence>
<reference evidence="11" key="1">
    <citation type="journal article" date="2014" name="Int. J. Syst. Evol. Microbiol.">
        <title>Complete genome sequence of Corynebacterium casei LMG S-19264T (=DSM 44701T), isolated from a smear-ripened cheese.</title>
        <authorList>
            <consortium name="US DOE Joint Genome Institute (JGI-PGF)"/>
            <person name="Walter F."/>
            <person name="Albersmeier A."/>
            <person name="Kalinowski J."/>
            <person name="Ruckert C."/>
        </authorList>
    </citation>
    <scope>NUCLEOTIDE SEQUENCE</scope>
    <source>
        <strain evidence="11">VKM Ac-1958</strain>
    </source>
</reference>
<dbReference type="GO" id="GO:0019303">
    <property type="term" value="P:D-ribose catabolic process"/>
    <property type="evidence" value="ECO:0007669"/>
    <property type="project" value="UniProtKB-UniRule"/>
</dbReference>
<dbReference type="GO" id="GO:0004747">
    <property type="term" value="F:ribokinase activity"/>
    <property type="evidence" value="ECO:0007669"/>
    <property type="project" value="UniProtKB-UniRule"/>
</dbReference>
<feature type="binding site" evidence="9">
    <location>
        <position position="238"/>
    </location>
    <ligand>
        <name>K(+)</name>
        <dbReference type="ChEBI" id="CHEBI:29103"/>
    </ligand>
</feature>
<feature type="binding site" evidence="9">
    <location>
        <position position="137"/>
    </location>
    <ligand>
        <name>substrate</name>
    </ligand>
</feature>
<dbReference type="PANTHER" id="PTHR10584:SF166">
    <property type="entry name" value="RIBOKINASE"/>
    <property type="match status" value="1"/>
</dbReference>
<comment type="caution">
    <text evidence="9">Lacks conserved residue(s) required for the propagation of feature annotation.</text>
</comment>
<proteinExistence type="inferred from homology"/>